<dbReference type="InterPro" id="IPR000182">
    <property type="entry name" value="GNAT_dom"/>
</dbReference>
<keyword evidence="2" id="KW-0012">Acyltransferase</keyword>
<gene>
    <name evidence="5" type="ORF">GCM10018785_56490</name>
</gene>
<dbReference type="Proteomes" id="UP000608024">
    <property type="component" value="Unassembled WGS sequence"/>
</dbReference>
<dbReference type="PANTHER" id="PTHR43877">
    <property type="entry name" value="AMINOALKYLPHOSPHONATE N-ACETYLTRANSFERASE-RELATED-RELATED"/>
    <property type="match status" value="1"/>
</dbReference>
<dbReference type="CDD" id="cd04301">
    <property type="entry name" value="NAT_SF"/>
    <property type="match status" value="1"/>
</dbReference>
<feature type="compositionally biased region" description="Low complexity" evidence="3">
    <location>
        <begin position="176"/>
        <end position="191"/>
    </location>
</feature>
<comment type="caution">
    <text evidence="5">The sequence shown here is derived from an EMBL/GenBank/DDBJ whole genome shotgun (WGS) entry which is preliminary data.</text>
</comment>
<feature type="domain" description="N-acetyltransferase" evidence="4">
    <location>
        <begin position="15"/>
        <end position="171"/>
    </location>
</feature>
<sequence>MEQVSGRHAHMGMSVTISEAAADDQDAAEQILKLQYLCYQSEAELYGDYSIEPLTQTLASLKRELADGTVLVARLGDEVVASVRGGVDASGTARVGKLVVHPRMQRHGLGGRLLDAIERRLGEGGARRFELSSGHRSESNLQLYRKHGYQPVSTRRVNDRLTLVTLAKDADDADGAEPARAAATQALATSA</sequence>
<dbReference type="InterPro" id="IPR016181">
    <property type="entry name" value="Acyl_CoA_acyltransferase"/>
</dbReference>
<evidence type="ECO:0000256" key="1">
    <source>
        <dbReference type="ARBA" id="ARBA00022679"/>
    </source>
</evidence>
<dbReference type="SUPFAM" id="SSF55729">
    <property type="entry name" value="Acyl-CoA N-acyltransferases (Nat)"/>
    <property type="match status" value="1"/>
</dbReference>
<dbReference type="EMBL" id="BNBT01000116">
    <property type="protein sequence ID" value="GHE81167.1"/>
    <property type="molecule type" value="Genomic_DNA"/>
</dbReference>
<evidence type="ECO:0000313" key="5">
    <source>
        <dbReference type="EMBL" id="GHE81167.1"/>
    </source>
</evidence>
<proteinExistence type="predicted"/>
<dbReference type="Pfam" id="PF13508">
    <property type="entry name" value="Acetyltransf_7"/>
    <property type="match status" value="1"/>
</dbReference>
<dbReference type="PANTHER" id="PTHR43877:SF2">
    <property type="entry name" value="AMINOALKYLPHOSPHONATE N-ACETYLTRANSFERASE-RELATED"/>
    <property type="match status" value="1"/>
</dbReference>
<keyword evidence="6" id="KW-1185">Reference proteome</keyword>
<feature type="region of interest" description="Disordered" evidence="3">
    <location>
        <begin position="172"/>
        <end position="191"/>
    </location>
</feature>
<dbReference type="PROSITE" id="PS51186">
    <property type="entry name" value="GNAT"/>
    <property type="match status" value="1"/>
</dbReference>
<dbReference type="AlphaFoldDB" id="A0A919DSU7"/>
<dbReference type="Gene3D" id="3.40.630.30">
    <property type="match status" value="1"/>
</dbReference>
<dbReference type="InterPro" id="IPR050832">
    <property type="entry name" value="Bact_Acetyltransf"/>
</dbReference>
<evidence type="ECO:0000256" key="2">
    <source>
        <dbReference type="ARBA" id="ARBA00023315"/>
    </source>
</evidence>
<protein>
    <submittedName>
        <fullName evidence="5">N-acetyltransferase</fullName>
    </submittedName>
</protein>
<evidence type="ECO:0000259" key="4">
    <source>
        <dbReference type="PROSITE" id="PS51186"/>
    </source>
</evidence>
<evidence type="ECO:0000256" key="3">
    <source>
        <dbReference type="SAM" id="MobiDB-lite"/>
    </source>
</evidence>
<dbReference type="GO" id="GO:0016747">
    <property type="term" value="F:acyltransferase activity, transferring groups other than amino-acyl groups"/>
    <property type="evidence" value="ECO:0007669"/>
    <property type="project" value="InterPro"/>
</dbReference>
<reference evidence="5" key="1">
    <citation type="journal article" date="2014" name="Int. J. Syst. Evol. Microbiol.">
        <title>Complete genome sequence of Corynebacterium casei LMG S-19264T (=DSM 44701T), isolated from a smear-ripened cheese.</title>
        <authorList>
            <consortium name="US DOE Joint Genome Institute (JGI-PGF)"/>
            <person name="Walter F."/>
            <person name="Albersmeier A."/>
            <person name="Kalinowski J."/>
            <person name="Ruckert C."/>
        </authorList>
    </citation>
    <scope>NUCLEOTIDE SEQUENCE</scope>
    <source>
        <strain evidence="5">JCM 4784</strain>
    </source>
</reference>
<name>A0A919DSU7_9ACTN</name>
<reference evidence="5" key="2">
    <citation type="submission" date="2020-09" db="EMBL/GenBank/DDBJ databases">
        <authorList>
            <person name="Sun Q."/>
            <person name="Ohkuma M."/>
        </authorList>
    </citation>
    <scope>NUCLEOTIDE SEQUENCE</scope>
    <source>
        <strain evidence="5">JCM 4784</strain>
    </source>
</reference>
<evidence type="ECO:0000313" key="6">
    <source>
        <dbReference type="Proteomes" id="UP000608024"/>
    </source>
</evidence>
<accession>A0A919DSU7</accession>
<keyword evidence="1" id="KW-0808">Transferase</keyword>
<organism evidence="5 6">
    <name type="scientific">Streptomyces longispororuber</name>
    <dbReference type="NCBI Taxonomy" id="68230"/>
    <lineage>
        <taxon>Bacteria</taxon>
        <taxon>Bacillati</taxon>
        <taxon>Actinomycetota</taxon>
        <taxon>Actinomycetes</taxon>
        <taxon>Kitasatosporales</taxon>
        <taxon>Streptomycetaceae</taxon>
        <taxon>Streptomyces</taxon>
    </lineage>
</organism>